<dbReference type="CDD" id="cd00913">
    <property type="entry name" value="PCD_DCoH_subfamily_a"/>
    <property type="match status" value="1"/>
</dbReference>
<proteinExistence type="inferred from homology"/>
<dbReference type="PANTHER" id="PTHR42805">
    <property type="entry name" value="PTERIN-4-ALPHA-CARBINOLAMINE DEHYDRATASE-RELATED"/>
    <property type="match status" value="1"/>
</dbReference>
<reference evidence="5 6" key="1">
    <citation type="submission" date="2019-06" db="EMBL/GenBank/DDBJ databases">
        <title>Genome analyses of bacteria isolated from kimchi.</title>
        <authorList>
            <person name="Lee S."/>
            <person name="Ahn S."/>
            <person name="Roh S."/>
        </authorList>
    </citation>
    <scope>NUCLEOTIDE SEQUENCE [LARGE SCALE GENOMIC DNA]</scope>
    <source>
        <strain evidence="5 6">CBA4606</strain>
    </source>
</reference>
<dbReference type="HAMAP" id="MF_00434">
    <property type="entry name" value="Pterin_4_alpha"/>
    <property type="match status" value="1"/>
</dbReference>
<accession>A0A5B8SXK3</accession>
<evidence type="ECO:0000313" key="6">
    <source>
        <dbReference type="Proteomes" id="UP000321272"/>
    </source>
</evidence>
<gene>
    <name evidence="5" type="ORF">FGL86_10980</name>
</gene>
<evidence type="ECO:0000256" key="3">
    <source>
        <dbReference type="ARBA" id="ARBA00023239"/>
    </source>
</evidence>
<dbReference type="PANTHER" id="PTHR42805:SF1">
    <property type="entry name" value="PTERIN-4-ALPHA-CARBINOLAMINE DEHYDRATASE-RELATED"/>
    <property type="match status" value="1"/>
</dbReference>
<evidence type="ECO:0000313" key="5">
    <source>
        <dbReference type="EMBL" id="QEA39548.1"/>
    </source>
</evidence>
<dbReference type="KEGG" id="paur:FGL86_10980"/>
<name>A0A5B8SXK3_9GAMM</name>
<dbReference type="NCBIfam" id="NF002016">
    <property type="entry name" value="PRK00823.1-1"/>
    <property type="match status" value="1"/>
</dbReference>
<dbReference type="GO" id="GO:0008124">
    <property type="term" value="F:4-alpha-hydroxytetrahydrobiopterin dehydratase activity"/>
    <property type="evidence" value="ECO:0007669"/>
    <property type="project" value="UniProtKB-UniRule"/>
</dbReference>
<evidence type="ECO:0000256" key="4">
    <source>
        <dbReference type="HAMAP-Rule" id="MF_00434"/>
    </source>
</evidence>
<dbReference type="InterPro" id="IPR036428">
    <property type="entry name" value="PCD_sf"/>
</dbReference>
<dbReference type="Gene3D" id="3.30.1360.20">
    <property type="entry name" value="Transcriptional coactivator/pterin dehydratase"/>
    <property type="match status" value="1"/>
</dbReference>
<keyword evidence="3 4" id="KW-0456">Lyase</keyword>
<sequence>MGNLSKQHCEACRADAEPASQAEIEDYRRELPSWEILERESIRRLERVFTFKNFKQALAFTNRVGELAEEAGHHPALLTEWGKVTVIWWTHAIKGLHKNDFVMAAKTDEAARTDEAAK</sequence>
<comment type="catalytic activity">
    <reaction evidence="1 4">
        <text>(4aS,6R)-4a-hydroxy-L-erythro-5,6,7,8-tetrahydrobiopterin = (6R)-L-erythro-6,7-dihydrobiopterin + H2O</text>
        <dbReference type="Rhea" id="RHEA:11920"/>
        <dbReference type="ChEBI" id="CHEBI:15377"/>
        <dbReference type="ChEBI" id="CHEBI:15642"/>
        <dbReference type="ChEBI" id="CHEBI:43120"/>
        <dbReference type="EC" id="4.2.1.96"/>
    </reaction>
</comment>
<dbReference type="RefSeq" id="WP_147184599.1">
    <property type="nucleotide sequence ID" value="NZ_CP042382.1"/>
</dbReference>
<dbReference type="EMBL" id="CP042382">
    <property type="protein sequence ID" value="QEA39548.1"/>
    <property type="molecule type" value="Genomic_DNA"/>
</dbReference>
<evidence type="ECO:0000256" key="2">
    <source>
        <dbReference type="ARBA" id="ARBA00006472"/>
    </source>
</evidence>
<dbReference type="SUPFAM" id="SSF55248">
    <property type="entry name" value="PCD-like"/>
    <property type="match status" value="1"/>
</dbReference>
<dbReference type="OrthoDB" id="5294615at2"/>
<dbReference type="AlphaFoldDB" id="A0A5B8SXK3"/>
<dbReference type="InterPro" id="IPR050376">
    <property type="entry name" value="Pterin-4-alpha-carb_dehyd"/>
</dbReference>
<evidence type="ECO:0000256" key="1">
    <source>
        <dbReference type="ARBA" id="ARBA00001554"/>
    </source>
</evidence>
<keyword evidence="6" id="KW-1185">Reference proteome</keyword>
<dbReference type="Proteomes" id="UP000321272">
    <property type="component" value="Chromosome"/>
</dbReference>
<protein>
    <recommendedName>
        <fullName evidence="4">Putative pterin-4-alpha-carbinolamine dehydratase</fullName>
        <shortName evidence="4">PHS</shortName>
        <ecNumber evidence="4">4.2.1.96</ecNumber>
    </recommendedName>
    <alternativeName>
        <fullName evidence="4">4-alpha-hydroxy-tetrahydropterin dehydratase</fullName>
    </alternativeName>
    <alternativeName>
        <fullName evidence="4">Pterin carbinolamine dehydratase</fullName>
        <shortName evidence="4">PCD</shortName>
    </alternativeName>
</protein>
<organism evidence="5 6">
    <name type="scientific">Pistricoccus aurantiacus</name>
    <dbReference type="NCBI Taxonomy" id="1883414"/>
    <lineage>
        <taxon>Bacteria</taxon>
        <taxon>Pseudomonadati</taxon>
        <taxon>Pseudomonadota</taxon>
        <taxon>Gammaproteobacteria</taxon>
        <taxon>Oceanospirillales</taxon>
        <taxon>Halomonadaceae</taxon>
        <taxon>Pistricoccus</taxon>
    </lineage>
</organism>
<dbReference type="InterPro" id="IPR001533">
    <property type="entry name" value="Pterin_deHydtase"/>
</dbReference>
<dbReference type="Pfam" id="PF01329">
    <property type="entry name" value="Pterin_4a"/>
    <property type="match status" value="1"/>
</dbReference>
<dbReference type="EC" id="4.2.1.96" evidence="4"/>
<dbReference type="GO" id="GO:0006729">
    <property type="term" value="P:tetrahydrobiopterin biosynthetic process"/>
    <property type="evidence" value="ECO:0007669"/>
    <property type="project" value="InterPro"/>
</dbReference>
<comment type="similarity">
    <text evidence="2 4">Belongs to the pterin-4-alpha-carbinolamine dehydratase family.</text>
</comment>